<evidence type="ECO:0000256" key="12">
    <source>
        <dbReference type="ARBA" id="ARBA00023014"/>
    </source>
</evidence>
<keyword evidence="5 14" id="KW-0698">rRNA processing</keyword>
<dbReference type="KEGG" id="nik:F5I99_02660"/>
<feature type="binding site" evidence="14">
    <location>
        <begin position="170"/>
        <end position="171"/>
    </location>
    <ligand>
        <name>S-adenosyl-L-methionine</name>
        <dbReference type="ChEBI" id="CHEBI:59789"/>
    </ligand>
</feature>
<comment type="catalytic activity">
    <reaction evidence="14">
        <text>adenosine(37) in tRNA + 2 reduced [2Fe-2S]-[ferredoxin] + 2 S-adenosyl-L-methionine = 2-methyladenosine(37) in tRNA + 5'-deoxyadenosine + L-methionine + 2 oxidized [2Fe-2S]-[ferredoxin] + S-adenosyl-L-homocysteine</text>
        <dbReference type="Rhea" id="RHEA:43332"/>
        <dbReference type="Rhea" id="RHEA-COMP:10000"/>
        <dbReference type="Rhea" id="RHEA-COMP:10001"/>
        <dbReference type="Rhea" id="RHEA-COMP:10162"/>
        <dbReference type="Rhea" id="RHEA-COMP:10485"/>
        <dbReference type="ChEBI" id="CHEBI:17319"/>
        <dbReference type="ChEBI" id="CHEBI:33737"/>
        <dbReference type="ChEBI" id="CHEBI:33738"/>
        <dbReference type="ChEBI" id="CHEBI:57844"/>
        <dbReference type="ChEBI" id="CHEBI:57856"/>
        <dbReference type="ChEBI" id="CHEBI:59789"/>
        <dbReference type="ChEBI" id="CHEBI:74411"/>
        <dbReference type="ChEBI" id="CHEBI:74497"/>
        <dbReference type="EC" id="2.1.1.192"/>
    </reaction>
</comment>
<evidence type="ECO:0000256" key="7">
    <source>
        <dbReference type="ARBA" id="ARBA00022679"/>
    </source>
</evidence>
<evidence type="ECO:0000256" key="14">
    <source>
        <dbReference type="HAMAP-Rule" id="MF_01849"/>
    </source>
</evidence>
<dbReference type="FunFam" id="1.10.150.530:FF:000003">
    <property type="entry name" value="Dual-specificity RNA methyltransferase RlmN"/>
    <property type="match status" value="1"/>
</dbReference>
<evidence type="ECO:0000256" key="9">
    <source>
        <dbReference type="ARBA" id="ARBA00022694"/>
    </source>
</evidence>
<evidence type="ECO:0000313" key="16">
    <source>
        <dbReference type="EMBL" id="QEW05484.1"/>
    </source>
</evidence>
<feature type="binding site" evidence="14">
    <location>
        <position position="116"/>
    </location>
    <ligand>
        <name>[4Fe-4S] cluster</name>
        <dbReference type="ChEBI" id="CHEBI:49883"/>
        <note>4Fe-4S-S-AdoMet</note>
    </ligand>
</feature>
<dbReference type="InterPro" id="IPR027492">
    <property type="entry name" value="RNA_MTrfase_RlmN"/>
</dbReference>
<keyword evidence="8 14" id="KW-0949">S-adenosyl-L-methionine</keyword>
<dbReference type="FunFam" id="3.20.20.70:FF:000008">
    <property type="entry name" value="Dual-specificity RNA methyltransferase RlmN"/>
    <property type="match status" value="1"/>
</dbReference>
<dbReference type="PANTHER" id="PTHR30544:SF5">
    <property type="entry name" value="RADICAL SAM CORE DOMAIN-CONTAINING PROTEIN"/>
    <property type="match status" value="1"/>
</dbReference>
<dbReference type="SFLD" id="SFLDF00275">
    <property type="entry name" value="adenosine_C2_methyltransferase"/>
    <property type="match status" value="1"/>
</dbReference>
<dbReference type="GO" id="GO:0046872">
    <property type="term" value="F:metal ion binding"/>
    <property type="evidence" value="ECO:0007669"/>
    <property type="project" value="UniProtKB-KW"/>
</dbReference>
<gene>
    <name evidence="14 16" type="primary">rlmN</name>
    <name evidence="16" type="ORF">F5I99_02660</name>
</gene>
<comment type="cofactor">
    <cofactor evidence="14">
        <name>[4Fe-4S] cluster</name>
        <dbReference type="ChEBI" id="CHEBI:49883"/>
    </cofactor>
    <text evidence="14">Binds 1 [4Fe-4S] cluster. The cluster is coordinated with 3 cysteines and an exchangeable S-adenosyl-L-methionine.</text>
</comment>
<dbReference type="PANTHER" id="PTHR30544">
    <property type="entry name" value="23S RRNA METHYLTRANSFERASE"/>
    <property type="match status" value="1"/>
</dbReference>
<dbReference type="GO" id="GO:0005737">
    <property type="term" value="C:cytoplasm"/>
    <property type="evidence" value="ECO:0007669"/>
    <property type="project" value="UniProtKB-SubCell"/>
</dbReference>
<feature type="active site" description="Proton acceptor" evidence="14">
    <location>
        <position position="96"/>
    </location>
</feature>
<dbReference type="EC" id="2.1.1.192" evidence="14"/>
<dbReference type="SUPFAM" id="SSF102114">
    <property type="entry name" value="Radical SAM enzymes"/>
    <property type="match status" value="1"/>
</dbReference>
<evidence type="ECO:0000259" key="15">
    <source>
        <dbReference type="PROSITE" id="PS51918"/>
    </source>
</evidence>
<feature type="binding site" evidence="14">
    <location>
        <position position="202"/>
    </location>
    <ligand>
        <name>S-adenosyl-L-methionine</name>
        <dbReference type="ChEBI" id="CHEBI:59789"/>
    </ligand>
</feature>
<comment type="subcellular location">
    <subcellularLocation>
        <location evidence="1 14">Cytoplasm</location>
    </subcellularLocation>
</comment>
<keyword evidence="12 14" id="KW-0411">Iron-sulfur</keyword>
<feature type="binding site" evidence="14">
    <location>
        <begin position="224"/>
        <end position="226"/>
    </location>
    <ligand>
        <name>S-adenosyl-L-methionine</name>
        <dbReference type="ChEBI" id="CHEBI:59789"/>
    </ligand>
</feature>
<dbReference type="RefSeq" id="WP_151053529.1">
    <property type="nucleotide sequence ID" value="NZ_CP044222.1"/>
</dbReference>
<keyword evidence="10 14" id="KW-0479">Metal-binding</keyword>
<reference evidence="16 17" key="1">
    <citation type="submission" date="2019-09" db="EMBL/GenBank/DDBJ databases">
        <title>Nitrincola iocasae sp. nov., a bacterium isolated from the sediment collected at a cold seep field in South China Sea.</title>
        <authorList>
            <person name="Zhang H."/>
            <person name="Wang H."/>
            <person name="Li C."/>
        </authorList>
    </citation>
    <scope>NUCLEOTIDE SEQUENCE [LARGE SCALE GENOMIC DNA]</scope>
    <source>
        <strain evidence="16 17">KXZD1103</strain>
    </source>
</reference>
<dbReference type="EMBL" id="CP044222">
    <property type="protein sequence ID" value="QEW05484.1"/>
    <property type="molecule type" value="Genomic_DNA"/>
</dbReference>
<evidence type="ECO:0000256" key="11">
    <source>
        <dbReference type="ARBA" id="ARBA00023004"/>
    </source>
</evidence>
<keyword evidence="9 14" id="KW-0819">tRNA processing</keyword>
<dbReference type="InterPro" id="IPR048641">
    <property type="entry name" value="RlmN_N"/>
</dbReference>
<keyword evidence="3 14" id="KW-0004">4Fe-4S</keyword>
<protein>
    <recommendedName>
        <fullName evidence="14">Dual-specificity RNA methyltransferase RlmN</fullName>
        <ecNumber evidence="14">2.1.1.192</ecNumber>
    </recommendedName>
    <alternativeName>
        <fullName evidence="14">23S rRNA (adenine(2503)-C(2))-methyltransferase</fullName>
    </alternativeName>
    <alternativeName>
        <fullName evidence="14">23S rRNA m2A2503 methyltransferase</fullName>
    </alternativeName>
    <alternativeName>
        <fullName evidence="14">Ribosomal RNA large subunit methyltransferase N</fullName>
    </alternativeName>
    <alternativeName>
        <fullName evidence="14">tRNA (adenine(37)-C(2))-methyltransferase</fullName>
    </alternativeName>
    <alternativeName>
        <fullName evidence="14">tRNA m2A37 methyltransferase</fullName>
    </alternativeName>
</protein>
<dbReference type="InterPro" id="IPR040072">
    <property type="entry name" value="Methyltransferase_A"/>
</dbReference>
<dbReference type="SFLD" id="SFLDS00029">
    <property type="entry name" value="Radical_SAM"/>
    <property type="match status" value="1"/>
</dbReference>
<comment type="similarity">
    <text evidence="2 14">Belongs to the radical SAM superfamily. RlmN family.</text>
</comment>
<dbReference type="InterPro" id="IPR007197">
    <property type="entry name" value="rSAM"/>
</dbReference>
<dbReference type="SFLD" id="SFLDG01062">
    <property type="entry name" value="methyltransferase_(Class_A)"/>
    <property type="match status" value="1"/>
</dbReference>
<dbReference type="InterPro" id="IPR004383">
    <property type="entry name" value="rRNA_lsu_MTrfase_RlmN/Cfr"/>
</dbReference>
<feature type="domain" description="Radical SAM core" evidence="15">
    <location>
        <begin position="102"/>
        <end position="340"/>
    </location>
</feature>
<feature type="binding site" evidence="14">
    <location>
        <position position="123"/>
    </location>
    <ligand>
        <name>[4Fe-4S] cluster</name>
        <dbReference type="ChEBI" id="CHEBI:49883"/>
        <note>4Fe-4S-S-AdoMet</note>
    </ligand>
</feature>
<dbReference type="HAMAP" id="MF_01849">
    <property type="entry name" value="RNA_methyltr_RlmN"/>
    <property type="match status" value="1"/>
</dbReference>
<evidence type="ECO:0000256" key="2">
    <source>
        <dbReference type="ARBA" id="ARBA00007544"/>
    </source>
</evidence>
<dbReference type="CDD" id="cd01335">
    <property type="entry name" value="Radical_SAM"/>
    <property type="match status" value="1"/>
</dbReference>
<evidence type="ECO:0000256" key="8">
    <source>
        <dbReference type="ARBA" id="ARBA00022691"/>
    </source>
</evidence>
<keyword evidence="7 14" id="KW-0808">Transferase</keyword>
<feature type="binding site" evidence="14">
    <location>
        <position position="302"/>
    </location>
    <ligand>
        <name>S-adenosyl-L-methionine</name>
        <dbReference type="ChEBI" id="CHEBI:59789"/>
    </ligand>
</feature>
<evidence type="ECO:0000256" key="13">
    <source>
        <dbReference type="ARBA" id="ARBA00023157"/>
    </source>
</evidence>
<accession>A0A5J6LA45</accession>
<proteinExistence type="inferred from homology"/>
<name>A0A5J6LA45_9GAMM</name>
<dbReference type="GO" id="GO:0019843">
    <property type="term" value="F:rRNA binding"/>
    <property type="evidence" value="ECO:0007669"/>
    <property type="project" value="UniProtKB-UniRule"/>
</dbReference>
<dbReference type="GO" id="GO:0030488">
    <property type="term" value="P:tRNA methylation"/>
    <property type="evidence" value="ECO:0007669"/>
    <property type="project" value="UniProtKB-UniRule"/>
</dbReference>
<evidence type="ECO:0000256" key="3">
    <source>
        <dbReference type="ARBA" id="ARBA00022485"/>
    </source>
</evidence>
<comment type="catalytic activity">
    <reaction evidence="14">
        <text>adenosine(2503) in 23S rRNA + 2 reduced [2Fe-2S]-[ferredoxin] + 2 S-adenosyl-L-methionine = 2-methyladenosine(2503) in 23S rRNA + 5'-deoxyadenosine + L-methionine + 2 oxidized [2Fe-2S]-[ferredoxin] + S-adenosyl-L-homocysteine</text>
        <dbReference type="Rhea" id="RHEA:42916"/>
        <dbReference type="Rhea" id="RHEA-COMP:10000"/>
        <dbReference type="Rhea" id="RHEA-COMP:10001"/>
        <dbReference type="Rhea" id="RHEA-COMP:10152"/>
        <dbReference type="Rhea" id="RHEA-COMP:10282"/>
        <dbReference type="ChEBI" id="CHEBI:17319"/>
        <dbReference type="ChEBI" id="CHEBI:33737"/>
        <dbReference type="ChEBI" id="CHEBI:33738"/>
        <dbReference type="ChEBI" id="CHEBI:57844"/>
        <dbReference type="ChEBI" id="CHEBI:57856"/>
        <dbReference type="ChEBI" id="CHEBI:59789"/>
        <dbReference type="ChEBI" id="CHEBI:74411"/>
        <dbReference type="ChEBI" id="CHEBI:74497"/>
        <dbReference type="EC" id="2.1.1.192"/>
    </reaction>
</comment>
<keyword evidence="6 14" id="KW-0489">Methyltransferase</keyword>
<keyword evidence="4 14" id="KW-0963">Cytoplasm</keyword>
<evidence type="ECO:0000256" key="6">
    <source>
        <dbReference type="ARBA" id="ARBA00022603"/>
    </source>
</evidence>
<keyword evidence="13 14" id="KW-1015">Disulfide bond</keyword>
<keyword evidence="11 14" id="KW-0408">Iron</keyword>
<dbReference type="GO" id="GO:0070040">
    <property type="term" value="F:rRNA (adenine(2503)-C2-)-methyltransferase activity"/>
    <property type="evidence" value="ECO:0007669"/>
    <property type="project" value="UniProtKB-UniRule"/>
</dbReference>
<dbReference type="GO" id="GO:0070475">
    <property type="term" value="P:rRNA base methylation"/>
    <property type="evidence" value="ECO:0007669"/>
    <property type="project" value="UniProtKB-UniRule"/>
</dbReference>
<dbReference type="InterPro" id="IPR013785">
    <property type="entry name" value="Aldolase_TIM"/>
</dbReference>
<keyword evidence="17" id="KW-1185">Reference proteome</keyword>
<dbReference type="InterPro" id="IPR058240">
    <property type="entry name" value="rSAM_sf"/>
</dbReference>
<sequence>MPTQPDRINLLGLSPSGLETFFESIGEKRFRATQVLKWLHQQGASSFDEMTNISKSLRQKLSEVADIREPEVVLEKISTDGTRKWVIRMDGGSSIEMVLIPEGSRKTLCVSSQVGCALDCSFCSTGKQGFNRNLSAAEIIGQLRVAIRSFGPFDPKDERRVTNVVFMGMGEPLLNFDNVVAATELMMDDNAYGLSKRRVTISTAGVVPAIDKLAGLSDVSLAVSIHAPNDALRDQLVPVNRRYPLKELIASCNNYLKHLNDKRVITVEYTLMDGINDQPEHATQLLKVLRKMPSKLNLIPFNPFPNSGYKKPSTEAIARFKQIIVNGGIITTVRKTRGDDVDAACGQLVGQVADRTRRSQKYLSVLQLDPSEETLTQAGEG</sequence>
<comment type="miscellaneous">
    <text evidence="14">Reaction proceeds by a ping-pong mechanism involving intermediate methylation of a conserved cysteine residue.</text>
</comment>
<evidence type="ECO:0000256" key="1">
    <source>
        <dbReference type="ARBA" id="ARBA00004496"/>
    </source>
</evidence>
<evidence type="ECO:0000256" key="10">
    <source>
        <dbReference type="ARBA" id="ARBA00022723"/>
    </source>
</evidence>
<evidence type="ECO:0000256" key="4">
    <source>
        <dbReference type="ARBA" id="ARBA00022490"/>
    </source>
</evidence>
<dbReference type="GO" id="GO:0002935">
    <property type="term" value="F:tRNA (adenine(37)-C2)-methyltransferase activity"/>
    <property type="evidence" value="ECO:0007669"/>
    <property type="project" value="UniProtKB-UniRule"/>
</dbReference>
<dbReference type="GO" id="GO:0000049">
    <property type="term" value="F:tRNA binding"/>
    <property type="evidence" value="ECO:0007669"/>
    <property type="project" value="UniProtKB-UniRule"/>
</dbReference>
<evidence type="ECO:0000256" key="5">
    <source>
        <dbReference type="ARBA" id="ARBA00022552"/>
    </source>
</evidence>
<feature type="active site" description="S-methylcysteine intermediate" evidence="14">
    <location>
        <position position="345"/>
    </location>
</feature>
<dbReference type="Gene3D" id="1.10.150.530">
    <property type="match status" value="1"/>
</dbReference>
<evidence type="ECO:0000313" key="17">
    <source>
        <dbReference type="Proteomes" id="UP000325606"/>
    </source>
</evidence>
<dbReference type="Gene3D" id="3.20.20.70">
    <property type="entry name" value="Aldolase class I"/>
    <property type="match status" value="1"/>
</dbReference>
<dbReference type="AlphaFoldDB" id="A0A5J6LA45"/>
<dbReference type="GO" id="GO:0051539">
    <property type="term" value="F:4 iron, 4 sulfur cluster binding"/>
    <property type="evidence" value="ECO:0007669"/>
    <property type="project" value="UniProtKB-UniRule"/>
</dbReference>
<dbReference type="Pfam" id="PF21016">
    <property type="entry name" value="RlmN_N"/>
    <property type="match status" value="1"/>
</dbReference>
<comment type="caution">
    <text evidence="14">Lacks conserved residue(s) required for the propagation of feature annotation.</text>
</comment>
<feature type="binding site" evidence="14">
    <location>
        <position position="120"/>
    </location>
    <ligand>
        <name>[4Fe-4S] cluster</name>
        <dbReference type="ChEBI" id="CHEBI:49883"/>
        <note>4Fe-4S-S-AdoMet</note>
    </ligand>
</feature>
<dbReference type="Proteomes" id="UP000325606">
    <property type="component" value="Chromosome"/>
</dbReference>
<comment type="function">
    <text evidence="14">Specifically methylates position 2 of adenine 2503 in 23S rRNA and position 2 of adenine 37 in tRNAs. m2A2503 modification seems to play a crucial role in the proofreading step occurring at the peptidyl transferase center and thus would serve to optimize ribosomal fidelity.</text>
</comment>
<dbReference type="PROSITE" id="PS51918">
    <property type="entry name" value="RADICAL_SAM"/>
    <property type="match status" value="1"/>
</dbReference>
<dbReference type="PIRSF" id="PIRSF006004">
    <property type="entry name" value="CHP00048"/>
    <property type="match status" value="1"/>
</dbReference>
<organism evidence="16 17">
    <name type="scientific">Nitrincola iocasae</name>
    <dbReference type="NCBI Taxonomy" id="2614693"/>
    <lineage>
        <taxon>Bacteria</taxon>
        <taxon>Pseudomonadati</taxon>
        <taxon>Pseudomonadota</taxon>
        <taxon>Gammaproteobacteria</taxon>
        <taxon>Oceanospirillales</taxon>
        <taxon>Oceanospirillaceae</taxon>
        <taxon>Nitrincola</taxon>
    </lineage>
</organism>
<dbReference type="Pfam" id="PF04055">
    <property type="entry name" value="Radical_SAM"/>
    <property type="match status" value="1"/>
</dbReference>
<dbReference type="NCBIfam" id="TIGR00048">
    <property type="entry name" value="rRNA_mod_RlmN"/>
    <property type="match status" value="1"/>
</dbReference>